<reference evidence="2 3" key="1">
    <citation type="submission" date="2016-11" db="EMBL/GenBank/DDBJ databases">
        <title>Actinomyces gypaetusis sp. nov. isolated from the vulture Gypaetus barbatus in Qinghai Tibet Plateau China.</title>
        <authorList>
            <person name="Meng X."/>
        </authorList>
    </citation>
    <scope>NUCLEOTIDE SEQUENCE [LARGE SCALE GENOMIC DNA]</scope>
    <source>
        <strain evidence="2 3">VUL4_2</strain>
    </source>
</reference>
<dbReference type="SUPFAM" id="SSF101898">
    <property type="entry name" value="NHL repeat"/>
    <property type="match status" value="1"/>
</dbReference>
<proteinExistence type="predicted"/>
<accession>A0A1Q5PP86</accession>
<protein>
    <submittedName>
        <fullName evidence="2">Uncharacterized protein</fullName>
    </submittedName>
</protein>
<name>A0A1Q5PP86_9ACTO</name>
<dbReference type="STRING" id="1921764.BSR28_02455"/>
<sequence length="1515" mass="160402">MVELINFRTSVSGIRKTAIPVTLALVASIGVLGLPESVPVSQAFVPEKLEAAIPADQQVKVDTSAVLDLGAKEAAPGVQFTYKYRVAIPKLSADTSNRELKVTVDSDPLAPFATALSKSDLKCDGGTVSGFDVKTNTFTVTGFDKAAALNCSIEKTATLSADAPKGYTVSGLVDAKYTDNPGLKLQEISSGPRDPQLSCSPTLRFESEVKGGGYLVDIKMADQQGKGLVVPTPWEDPANSITIQEPGKPAEKIDLNGQYPVVLNKDSSQPYYGSTEGIQGVTKWLDSVNWKYDPAVFTGDKYLPAGTRIIVNRKVNYQNCVEPGIATDANTNRKMIINFTTGRPSLPVDSIASDAFRLPGGEEGQAPKAWCDAIYITDLKSSGAKSTPIYKLDPKNPMLSPGQVKPIPEESAYGVLNISPKFEGWVYYIASDKLTLKRFNLATGENVVVPVSGEWRTTRFALTPSAFSPSNELFITSGPGSALYKLSFNEDGSAATAKKMGIFLSQNPWMINDFTFDYDGGLIVTYGNAQERRMIVRKYSPEQFAAGAPRMSVDNGTPVADVPYPNGASSLVYGSAWGPDNTLYFTVGLTTTKTDREIYTLKDGKVTKLNYSPRVTGGVIDMSSCGFGGVPPKVESGFQARKLAIDPVTAKPVEGNATGKVILSANGTATVKYLIQVTNLGAEAAPMPADITDQVQAPAGFDITNIKVDGTSKGTGPTVKLPVPAEPIPAGKVKSFLVTVDLKAKNGLAGLPTQGVCENTTPGANNAGFFNRVNYQDDQDGTKNNQACIPFETPKRAHLKLVKQIEGPQGYTNADQDRQLFTLVAGAVNSPVTTVSGTADTGRVEVAADSEGVVYRLGEQQNAAPAGDYGFTMKRDWVCTGNSVPLRDGNLLTIKPGEDVSCSIVNQPDPKFSVKKEAANPAGENNQLGQPVQPDDQGKLKLEYLVKVHNDSAFAGNSGTIYDHFVVPAGLQWDGSEAAQVTVVNNGGGQVQSAATTVTKEQLAADPGAVLASSVNNLPGGATAVFKIVIPAQVDNTLVDGRTVFETHLNDLLCEKNTEEGSSANYFKGNRGAQNLVALEAENSTSNNGQPVKDNNACIPVLPKSNWKVEKSPADKNLEGGFGAAGGNGALVDAQKGADGTYTATVKYRVRVTNLGPTAGQHPQIVDALTLPEPWQATSVKWSTSVDMSQAVDNGKNLQFTIPQSEGMVSPIADQGKNVKNYVDYYVEVTAQGQPTAEQWQQAQTCETEGAGKPGKGFFNRVTMDGDQDGDHNNDACVPVRPESPAEVNLLVRKTDASGNLALPGAEFKVCDVNPYATSGDPVRVLADPNHCRPVQPMPAADQCASAPAGEPRQACEAMAAGDQALMKSTGSVKVRPDVPHWLVETKAPACSPDNSGGEYCASLLPQPLKFTVNADRVLDAPDAVAVGSGQACDPLSDQGCSSEAAFKQVDDTFYFYQGLVKVHDPRRGTLPVSGGTGPLPFAVAAAALLLTSLGWAFRNAKTAPVSSGRKRSRA</sequence>
<keyword evidence="1" id="KW-1133">Transmembrane helix</keyword>
<dbReference type="Proteomes" id="UP000186785">
    <property type="component" value="Unassembled WGS sequence"/>
</dbReference>
<keyword evidence="1" id="KW-0812">Transmembrane</keyword>
<dbReference type="EMBL" id="MQSV01000001">
    <property type="protein sequence ID" value="OKL49401.1"/>
    <property type="molecule type" value="Genomic_DNA"/>
</dbReference>
<gene>
    <name evidence="2" type="ORF">BSR29_00025</name>
</gene>
<feature type="transmembrane region" description="Helical" evidence="1">
    <location>
        <begin position="1480"/>
        <end position="1498"/>
    </location>
</feature>
<evidence type="ECO:0000313" key="3">
    <source>
        <dbReference type="Proteomes" id="UP000186785"/>
    </source>
</evidence>
<keyword evidence="3" id="KW-1185">Reference proteome</keyword>
<comment type="caution">
    <text evidence="2">The sequence shown here is derived from an EMBL/GenBank/DDBJ whole genome shotgun (WGS) entry which is preliminary data.</text>
</comment>
<keyword evidence="1" id="KW-0472">Membrane</keyword>
<evidence type="ECO:0000313" key="2">
    <source>
        <dbReference type="EMBL" id="OKL49401.1"/>
    </source>
</evidence>
<organism evidence="2 3">
    <name type="scientific">Boudabousia liubingyangii</name>
    <dbReference type="NCBI Taxonomy" id="1921764"/>
    <lineage>
        <taxon>Bacteria</taxon>
        <taxon>Bacillati</taxon>
        <taxon>Actinomycetota</taxon>
        <taxon>Actinomycetes</taxon>
        <taxon>Actinomycetales</taxon>
        <taxon>Actinomycetaceae</taxon>
        <taxon>Boudabousia</taxon>
    </lineage>
</organism>
<evidence type="ECO:0000256" key="1">
    <source>
        <dbReference type="SAM" id="Phobius"/>
    </source>
</evidence>